<dbReference type="GO" id="GO:0042157">
    <property type="term" value="P:lipoprotein metabolic process"/>
    <property type="evidence" value="ECO:0007669"/>
    <property type="project" value="InterPro"/>
</dbReference>
<dbReference type="GO" id="GO:0033700">
    <property type="term" value="P:phospholipid efflux"/>
    <property type="evidence" value="ECO:0007669"/>
    <property type="project" value="TreeGrafter"/>
</dbReference>
<feature type="chain" id="PRO_5043539072" evidence="14">
    <location>
        <begin position="19"/>
        <end position="262"/>
    </location>
</feature>
<name>A0AAV1PVL8_SCOSC</name>
<evidence type="ECO:0000256" key="2">
    <source>
        <dbReference type="ARBA" id="ARBA00008788"/>
    </source>
</evidence>
<dbReference type="Pfam" id="PF01442">
    <property type="entry name" value="Apolipoprotein"/>
    <property type="match status" value="1"/>
</dbReference>
<dbReference type="PANTHER" id="PTHR18976">
    <property type="entry name" value="APOLIPOPROTEIN"/>
    <property type="match status" value="1"/>
</dbReference>
<gene>
    <name evidence="15" type="ORF">FSCOSCO3_A034565</name>
</gene>
<dbReference type="PANTHER" id="PTHR18976:SF11">
    <property type="entry name" value="APOLIPOPROTEIN A-I"/>
    <property type="match status" value="1"/>
</dbReference>
<evidence type="ECO:0000256" key="6">
    <source>
        <dbReference type="ARBA" id="ARBA00022729"/>
    </source>
</evidence>
<keyword evidence="6 14" id="KW-0732">Signal</keyword>
<comment type="function">
    <text evidence="13">Participates in the reverse transport of cholesterol from tissues to the liver for excretion by promoting cholesterol efflux from tissues and by acting as a cofactor for the lecithin cholesterol acyltransferase (LCAT).</text>
</comment>
<dbReference type="AlphaFoldDB" id="A0AAV1PVL8"/>
<reference evidence="15 16" key="1">
    <citation type="submission" date="2024-01" db="EMBL/GenBank/DDBJ databases">
        <authorList>
            <person name="Alioto T."/>
            <person name="Alioto T."/>
            <person name="Gomez Garrido J."/>
        </authorList>
    </citation>
    <scope>NUCLEOTIDE SEQUENCE [LARGE SCALE GENOMIC DNA]</scope>
</reference>
<dbReference type="GO" id="GO:1903561">
    <property type="term" value="C:extracellular vesicle"/>
    <property type="evidence" value="ECO:0007669"/>
    <property type="project" value="TreeGrafter"/>
</dbReference>
<evidence type="ECO:0000256" key="9">
    <source>
        <dbReference type="ARBA" id="ARBA00023055"/>
    </source>
</evidence>
<keyword evidence="8" id="KW-0345">HDL</keyword>
<evidence type="ECO:0000313" key="15">
    <source>
        <dbReference type="EMBL" id="CAK6974944.1"/>
    </source>
</evidence>
<dbReference type="Gene3D" id="1.20.120.20">
    <property type="entry name" value="Apolipoprotein"/>
    <property type="match status" value="2"/>
</dbReference>
<evidence type="ECO:0000256" key="12">
    <source>
        <dbReference type="ARBA" id="ARBA00023221"/>
    </source>
</evidence>
<keyword evidence="10" id="KW-0443">Lipid metabolism</keyword>
<evidence type="ECO:0000256" key="7">
    <source>
        <dbReference type="ARBA" id="ARBA00022737"/>
    </source>
</evidence>
<dbReference type="GO" id="GO:0120020">
    <property type="term" value="F:cholesterol transfer activity"/>
    <property type="evidence" value="ECO:0007669"/>
    <property type="project" value="TreeGrafter"/>
</dbReference>
<dbReference type="SUPFAM" id="SSF58113">
    <property type="entry name" value="Apolipoprotein A-I"/>
    <property type="match status" value="1"/>
</dbReference>
<dbReference type="EMBL" id="CAWUFR010000279">
    <property type="protein sequence ID" value="CAK6974944.1"/>
    <property type="molecule type" value="Genomic_DNA"/>
</dbReference>
<proteinExistence type="inferred from homology"/>
<keyword evidence="11" id="KW-1207">Sterol metabolism</keyword>
<dbReference type="GO" id="GO:0033344">
    <property type="term" value="P:cholesterol efflux"/>
    <property type="evidence" value="ECO:0007669"/>
    <property type="project" value="TreeGrafter"/>
</dbReference>
<evidence type="ECO:0000256" key="3">
    <source>
        <dbReference type="ARBA" id="ARBA00022448"/>
    </source>
</evidence>
<dbReference type="InterPro" id="IPR050163">
    <property type="entry name" value="Apolipoprotein_A1/A4/E"/>
</dbReference>
<sequence>MKFVALALALLLAVSCQGASLQADAPSQLAHVRAAMDVYLTQVKDSAKRALDQLDDAEYKELKDQVSQRLEDMHTQIKALQVSVAPVTDSVVKTIADATAGLRASLEADFETLKAELEPKRAALREVIERHVQDYQTQLEPVITEYYAKHTAEMDALRTRMEPIVEELRAKVATNLEETKAAALPIVEALRTKISERLEELKGMAKPYVDEYKDQMKQAYDQARGVKAEDLSALREKIAPLAEEVKGKLQQMAEIVMASFQS</sequence>
<dbReference type="GO" id="GO:0008203">
    <property type="term" value="P:cholesterol metabolic process"/>
    <property type="evidence" value="ECO:0007669"/>
    <property type="project" value="UniProtKB-KW"/>
</dbReference>
<evidence type="ECO:0000256" key="10">
    <source>
        <dbReference type="ARBA" id="ARBA00023098"/>
    </source>
</evidence>
<keyword evidence="16" id="KW-1185">Reference proteome</keyword>
<keyword evidence="9" id="KW-0445">Lipid transport</keyword>
<dbReference type="GO" id="GO:0060228">
    <property type="term" value="F:phosphatidylcholine-sterol O-acyltransferase activator activity"/>
    <property type="evidence" value="ECO:0007669"/>
    <property type="project" value="TreeGrafter"/>
</dbReference>
<organism evidence="15 16">
    <name type="scientific">Scomber scombrus</name>
    <name type="common">Atlantic mackerel</name>
    <name type="synonym">Scomber vernalis</name>
    <dbReference type="NCBI Taxonomy" id="13677"/>
    <lineage>
        <taxon>Eukaryota</taxon>
        <taxon>Metazoa</taxon>
        <taxon>Chordata</taxon>
        <taxon>Craniata</taxon>
        <taxon>Vertebrata</taxon>
        <taxon>Euteleostomi</taxon>
        <taxon>Actinopterygii</taxon>
        <taxon>Neopterygii</taxon>
        <taxon>Teleostei</taxon>
        <taxon>Neoteleostei</taxon>
        <taxon>Acanthomorphata</taxon>
        <taxon>Pelagiaria</taxon>
        <taxon>Scombriformes</taxon>
        <taxon>Scombridae</taxon>
        <taxon>Scomber</taxon>
    </lineage>
</organism>
<comment type="similarity">
    <text evidence="2">Belongs to the apolipoprotein A1/A4/E family.</text>
</comment>
<evidence type="ECO:0000256" key="14">
    <source>
        <dbReference type="SAM" id="SignalP"/>
    </source>
</evidence>
<dbReference type="GO" id="GO:0034362">
    <property type="term" value="C:low-density lipoprotein particle"/>
    <property type="evidence" value="ECO:0007669"/>
    <property type="project" value="TreeGrafter"/>
</dbReference>
<evidence type="ECO:0000313" key="16">
    <source>
        <dbReference type="Proteomes" id="UP001314229"/>
    </source>
</evidence>
<keyword evidence="4" id="KW-0964">Secreted</keyword>
<dbReference type="InterPro" id="IPR000074">
    <property type="entry name" value="ApoA_E"/>
</dbReference>
<dbReference type="GO" id="GO:0034361">
    <property type="term" value="C:very-low-density lipoprotein particle"/>
    <property type="evidence" value="ECO:0007669"/>
    <property type="project" value="TreeGrafter"/>
</dbReference>
<keyword evidence="7" id="KW-0677">Repeat</keyword>
<evidence type="ECO:0000256" key="11">
    <source>
        <dbReference type="ARBA" id="ARBA00023166"/>
    </source>
</evidence>
<evidence type="ECO:0000256" key="13">
    <source>
        <dbReference type="ARBA" id="ARBA00037506"/>
    </source>
</evidence>
<evidence type="ECO:0000256" key="5">
    <source>
        <dbReference type="ARBA" id="ARBA00022548"/>
    </source>
</evidence>
<keyword evidence="3" id="KW-0813">Transport</keyword>
<keyword evidence="12" id="KW-0753">Steroid metabolism</keyword>
<dbReference type="GO" id="GO:0042627">
    <property type="term" value="C:chylomicron"/>
    <property type="evidence" value="ECO:0007669"/>
    <property type="project" value="TreeGrafter"/>
</dbReference>
<evidence type="ECO:0000256" key="4">
    <source>
        <dbReference type="ARBA" id="ARBA00022525"/>
    </source>
</evidence>
<evidence type="ECO:0000256" key="1">
    <source>
        <dbReference type="ARBA" id="ARBA00004613"/>
    </source>
</evidence>
<keyword evidence="5" id="KW-0153">Cholesterol metabolism</keyword>
<comment type="caution">
    <text evidence="15">The sequence shown here is derived from an EMBL/GenBank/DDBJ whole genome shotgun (WGS) entry which is preliminary data.</text>
</comment>
<dbReference type="GO" id="GO:0005543">
    <property type="term" value="F:phospholipid binding"/>
    <property type="evidence" value="ECO:0007669"/>
    <property type="project" value="TreeGrafter"/>
</dbReference>
<feature type="signal peptide" evidence="14">
    <location>
        <begin position="1"/>
        <end position="18"/>
    </location>
</feature>
<protein>
    <submittedName>
        <fullName evidence="15">Apolipoprotein A-I-like</fullName>
    </submittedName>
</protein>
<accession>A0AAV1PVL8</accession>
<dbReference type="PROSITE" id="PS51257">
    <property type="entry name" value="PROKAR_LIPOPROTEIN"/>
    <property type="match status" value="1"/>
</dbReference>
<evidence type="ECO:0000256" key="8">
    <source>
        <dbReference type="ARBA" id="ARBA00022850"/>
    </source>
</evidence>
<comment type="subcellular location">
    <subcellularLocation>
        <location evidence="1">Secreted</location>
    </subcellularLocation>
</comment>
<dbReference type="Proteomes" id="UP001314229">
    <property type="component" value="Unassembled WGS sequence"/>
</dbReference>
<dbReference type="GO" id="GO:0034364">
    <property type="term" value="C:high-density lipoprotein particle"/>
    <property type="evidence" value="ECO:0007669"/>
    <property type="project" value="UniProtKB-KW"/>
</dbReference>
<dbReference type="GO" id="GO:0055090">
    <property type="term" value="P:acylglycerol homeostasis"/>
    <property type="evidence" value="ECO:0007669"/>
    <property type="project" value="TreeGrafter"/>
</dbReference>